<dbReference type="AlphaFoldDB" id="A0A4Y6PW46"/>
<feature type="compositionally biased region" description="Acidic residues" evidence="1">
    <location>
        <begin position="62"/>
        <end position="72"/>
    </location>
</feature>
<protein>
    <submittedName>
        <fullName evidence="2">Uncharacterized protein</fullName>
    </submittedName>
</protein>
<feature type="region of interest" description="Disordered" evidence="1">
    <location>
        <begin position="38"/>
        <end position="125"/>
    </location>
</feature>
<accession>A0A5B8Y7W3</accession>
<dbReference type="EMBL" id="CP041186">
    <property type="protein sequence ID" value="QDG52562.1"/>
    <property type="molecule type" value="Genomic_DNA"/>
</dbReference>
<dbReference type="RefSeq" id="WP_141199029.1">
    <property type="nucleotide sequence ID" value="NZ_CP041186.1"/>
</dbReference>
<feature type="compositionally biased region" description="Acidic residues" evidence="1">
    <location>
        <begin position="95"/>
        <end position="120"/>
    </location>
</feature>
<accession>A0A4Y6PW46</accession>
<dbReference type="OrthoDB" id="5512923at2"/>
<evidence type="ECO:0000313" key="3">
    <source>
        <dbReference type="Proteomes" id="UP000315995"/>
    </source>
</evidence>
<reference evidence="2 3" key="1">
    <citation type="submission" date="2019-06" db="EMBL/GenBank/DDBJ databases">
        <title>Persicimonas caeni gen. nov., sp. nov., a predatory bacterium isolated from solar saltern.</title>
        <authorList>
            <person name="Wang S."/>
        </authorList>
    </citation>
    <scope>NUCLEOTIDE SEQUENCE [LARGE SCALE GENOMIC DNA]</scope>
    <source>
        <strain evidence="2 3">YN101</strain>
    </source>
</reference>
<keyword evidence="3" id="KW-1185">Reference proteome</keyword>
<dbReference type="Proteomes" id="UP000315995">
    <property type="component" value="Chromosome"/>
</dbReference>
<evidence type="ECO:0000313" key="2">
    <source>
        <dbReference type="EMBL" id="QDG52562.1"/>
    </source>
</evidence>
<name>A0A4Y6PW46_PERCE</name>
<sequence length="200" mass="22082">MGYNAQLVVRSRDPHGTDIIDKVKALADEQDKTYSEMALELLQRGLEGGGKAAPAESQPADEPSEAPEQTDEPEPKQDSEPEPQQDTEPQPEPAAEPETEPEAEPQDEPEPEPEPIEVPEVDGSVADVAKACLEQLEGHGPKAAAQILANFFSDAGPIEGGKVKNILKDKLTKAEYEVILDKLRETKEYREYRQRVIFER</sequence>
<evidence type="ECO:0000256" key="1">
    <source>
        <dbReference type="SAM" id="MobiDB-lite"/>
    </source>
</evidence>
<organism evidence="2 3">
    <name type="scientific">Persicimonas caeni</name>
    <dbReference type="NCBI Taxonomy" id="2292766"/>
    <lineage>
        <taxon>Bacteria</taxon>
        <taxon>Deltaproteobacteria</taxon>
        <taxon>Bradymonadales</taxon>
        <taxon>Bradymonadaceae</taxon>
        <taxon>Persicimonas</taxon>
    </lineage>
</organism>
<gene>
    <name evidence="2" type="ORF">FIV42_18020</name>
</gene>
<proteinExistence type="predicted"/>